<proteinExistence type="predicted"/>
<dbReference type="EMBL" id="SAWY01000021">
    <property type="protein sequence ID" value="TPH14653.1"/>
    <property type="molecule type" value="Genomic_DNA"/>
</dbReference>
<evidence type="ECO:0000313" key="4">
    <source>
        <dbReference type="EMBL" id="TPH14653.1"/>
    </source>
</evidence>
<dbReference type="Pfam" id="PF04293">
    <property type="entry name" value="SpoVR"/>
    <property type="match status" value="1"/>
</dbReference>
<dbReference type="InterPro" id="IPR007390">
    <property type="entry name" value="Spore_V_R"/>
</dbReference>
<evidence type="ECO:0000259" key="2">
    <source>
        <dbReference type="Pfam" id="PF04293"/>
    </source>
</evidence>
<dbReference type="InterPro" id="IPR057008">
    <property type="entry name" value="SpoVR-like_C"/>
</dbReference>
<dbReference type="Proteomes" id="UP000315303">
    <property type="component" value="Unassembled WGS sequence"/>
</dbReference>
<evidence type="ECO:0000256" key="1">
    <source>
        <dbReference type="SAM" id="MobiDB-lite"/>
    </source>
</evidence>
<dbReference type="PANTHER" id="PTHR30029:SF2">
    <property type="entry name" value="STAGE V SPORULATION PROTEIN R"/>
    <property type="match status" value="1"/>
</dbReference>
<dbReference type="PANTHER" id="PTHR30029">
    <property type="entry name" value="STAGE V SPORULATION PROTEIN R"/>
    <property type="match status" value="1"/>
</dbReference>
<dbReference type="InterPro" id="IPR057270">
    <property type="entry name" value="Ycgb-like"/>
</dbReference>
<dbReference type="AlphaFoldDB" id="A0A502KYB5"/>
<evidence type="ECO:0000259" key="3">
    <source>
        <dbReference type="Pfam" id="PF24755"/>
    </source>
</evidence>
<evidence type="ECO:0000313" key="5">
    <source>
        <dbReference type="Proteomes" id="UP000315303"/>
    </source>
</evidence>
<protein>
    <submittedName>
        <fullName evidence="4">SpoVR family protein</fullName>
    </submittedName>
</protein>
<feature type="domain" description="SpoVR-like C-terminal" evidence="3">
    <location>
        <begin position="462"/>
        <end position="513"/>
    </location>
</feature>
<dbReference type="OrthoDB" id="9784270at2"/>
<feature type="domain" description="SpoVR protein-like N-terminal" evidence="2">
    <location>
        <begin position="41"/>
        <end position="457"/>
    </location>
</feature>
<dbReference type="InterPro" id="IPR056174">
    <property type="entry name" value="SpoVR_N"/>
</dbReference>
<accession>A0A502KYB5</accession>
<dbReference type="Pfam" id="PF24755">
    <property type="entry name" value="SpoVR_C"/>
    <property type="match status" value="1"/>
</dbReference>
<dbReference type="NCBIfam" id="NF008737">
    <property type="entry name" value="PRK11767.1"/>
    <property type="match status" value="1"/>
</dbReference>
<reference evidence="4 5" key="1">
    <citation type="submission" date="2019-01" db="EMBL/GenBank/DDBJ databases">
        <title>Litorilituus lipolytica sp. nov., isolated from intertidal sand of the Yellow Sea in China.</title>
        <authorList>
            <person name="Liu A."/>
        </authorList>
    </citation>
    <scope>NUCLEOTIDE SEQUENCE [LARGE SCALE GENOMIC DNA]</scope>
    <source>
        <strain evidence="4 5">RZ04</strain>
    </source>
</reference>
<feature type="region of interest" description="Disordered" evidence="1">
    <location>
        <begin position="1"/>
        <end position="38"/>
    </location>
</feature>
<sequence length="533" mass="62299">MATSIKEKNKKKSTSKESTKDSQHLANHVASETSPLDDSSDWTFELLDLYQQEIARVAKHYRLDTYTNQIEVITAEQMMDAYASVGMPIGYSHWTFGKKFIQTEQNYKRGQMGLAYEIVINSSPCISYLMEENTMTMQALVMAHACYGHNSFFKGNYLFKSWTDASSIIDYLLFAKNYIADCDLKYGISEVEATLDACHALMSHGVDRYKRPQKISLDEELKRQKEREEYLQSQVNSLWRTVPKAEKNDTKQHYKFPAEPQENILYFVEKNAPLLKPWQREIVRIVRKISQYFYPQKQTQVMNEGWACFWHYTILNHLYDEGLVTDKFMIEFLHSHTNVVAQPEYNSPYYSGINPYALGFNMFMDIRRICEEPTDEDKQYFPEIAGSDWLDTVHFAMENFKDESFISQYLSPKLIRDFKLFHIHDDSSNNFVEIGAIHNEQGYKKVRENLANQYNLSNLEVNIQIIDANIEGDRALTLRYTPHNNVALGDSKDEVLKHLHYLWQFDVKIIQEDKDGIDQVIASCPIKEKKEKE</sequence>
<feature type="compositionally biased region" description="Basic and acidic residues" evidence="1">
    <location>
        <begin position="14"/>
        <end position="23"/>
    </location>
</feature>
<gene>
    <name evidence="4" type="ORF">EPA86_11175</name>
</gene>
<comment type="caution">
    <text evidence="4">The sequence shown here is derived from an EMBL/GenBank/DDBJ whole genome shotgun (WGS) entry which is preliminary data.</text>
</comment>
<keyword evidence="5" id="KW-1185">Reference proteome</keyword>
<organism evidence="4 5">
    <name type="scientific">Litorilituus lipolyticus</name>
    <dbReference type="NCBI Taxonomy" id="2491017"/>
    <lineage>
        <taxon>Bacteria</taxon>
        <taxon>Pseudomonadati</taxon>
        <taxon>Pseudomonadota</taxon>
        <taxon>Gammaproteobacteria</taxon>
        <taxon>Alteromonadales</taxon>
        <taxon>Colwelliaceae</taxon>
        <taxon>Litorilituus</taxon>
    </lineage>
</organism>
<name>A0A502KYB5_9GAMM</name>